<protein>
    <submittedName>
        <fullName evidence="2">Uncharacterized protein</fullName>
    </submittedName>
</protein>
<feature type="region of interest" description="Disordered" evidence="1">
    <location>
        <begin position="1"/>
        <end position="92"/>
    </location>
</feature>
<comment type="caution">
    <text evidence="2">The sequence shown here is derived from an EMBL/GenBank/DDBJ whole genome shotgun (WGS) entry which is preliminary data.</text>
</comment>
<accession>A0AAP0KCY4</accession>
<dbReference type="AlphaFoldDB" id="A0AAP0KCY4"/>
<dbReference type="EMBL" id="JBBNAF010000004">
    <property type="protein sequence ID" value="KAK9150336.1"/>
    <property type="molecule type" value="Genomic_DNA"/>
</dbReference>
<proteinExistence type="predicted"/>
<gene>
    <name evidence="2" type="ORF">Syun_008645</name>
</gene>
<feature type="compositionally biased region" description="Basic and acidic residues" evidence="1">
    <location>
        <begin position="20"/>
        <end position="92"/>
    </location>
</feature>
<organism evidence="2 3">
    <name type="scientific">Stephania yunnanensis</name>
    <dbReference type="NCBI Taxonomy" id="152371"/>
    <lineage>
        <taxon>Eukaryota</taxon>
        <taxon>Viridiplantae</taxon>
        <taxon>Streptophyta</taxon>
        <taxon>Embryophyta</taxon>
        <taxon>Tracheophyta</taxon>
        <taxon>Spermatophyta</taxon>
        <taxon>Magnoliopsida</taxon>
        <taxon>Ranunculales</taxon>
        <taxon>Menispermaceae</taxon>
        <taxon>Menispermoideae</taxon>
        <taxon>Cissampelideae</taxon>
        <taxon>Stephania</taxon>
    </lineage>
</organism>
<reference evidence="2 3" key="1">
    <citation type="submission" date="2024-01" db="EMBL/GenBank/DDBJ databases">
        <title>Genome assemblies of Stephania.</title>
        <authorList>
            <person name="Yang L."/>
        </authorList>
    </citation>
    <scope>NUCLEOTIDE SEQUENCE [LARGE SCALE GENOMIC DNA]</scope>
    <source>
        <strain evidence="2">YNDBR</strain>
        <tissue evidence="2">Leaf</tissue>
    </source>
</reference>
<keyword evidence="3" id="KW-1185">Reference proteome</keyword>
<name>A0AAP0KCY4_9MAGN</name>
<dbReference type="Proteomes" id="UP001420932">
    <property type="component" value="Unassembled WGS sequence"/>
</dbReference>
<evidence type="ECO:0000256" key="1">
    <source>
        <dbReference type="SAM" id="MobiDB-lite"/>
    </source>
</evidence>
<sequence length="122" mass="14511">MWHRSKRAGVRGWTAAGENESDRSWREGEAEKGGGDGRQERGREGLGFKAGPRDERAGRETERKDAERGSERDQRRARIERDERRETEAKMRERREQFRLFWGFGVVLAFSEERERERETER</sequence>
<evidence type="ECO:0000313" key="3">
    <source>
        <dbReference type="Proteomes" id="UP001420932"/>
    </source>
</evidence>
<evidence type="ECO:0000313" key="2">
    <source>
        <dbReference type="EMBL" id="KAK9150336.1"/>
    </source>
</evidence>